<keyword evidence="2" id="KW-0805">Transcription regulation</keyword>
<comment type="caution">
    <text evidence="6">The sequence shown here is derived from an EMBL/GenBank/DDBJ whole genome shotgun (WGS) entry which is preliminary data.</text>
</comment>
<keyword evidence="4" id="KW-0804">Transcription</keyword>
<dbReference type="PANTHER" id="PTHR30537">
    <property type="entry name" value="HTH-TYPE TRANSCRIPTIONAL REGULATOR"/>
    <property type="match status" value="1"/>
</dbReference>
<keyword evidence="7" id="KW-1185">Reference proteome</keyword>
<dbReference type="PROSITE" id="PS50931">
    <property type="entry name" value="HTH_LYSR"/>
    <property type="match status" value="1"/>
</dbReference>
<evidence type="ECO:0000256" key="1">
    <source>
        <dbReference type="ARBA" id="ARBA00009437"/>
    </source>
</evidence>
<feature type="domain" description="HTH lysR-type" evidence="5">
    <location>
        <begin position="9"/>
        <end position="66"/>
    </location>
</feature>
<sequence>MYGFRKSLPPLDTLVFFEAAMRHLSFTDAAEELFVTQAAVSKRIRQLEDWLGVDLFERAGRRLVPTEAGTYLADKAGMTLDYLDQALRAIKVPSQPVVRIASVTALAAFWLQPKLKDFALSDAACLFNLSTVDDLGDLLRSDHDLVVLHGDGRFPGWSSELLFQEIVVPVGASDVIAAVQSGAAEDRPPLLHYPRLAPNWIDWPGWIQRSGQSEFLTWPGLACASYNQSIGRALKGQGLALGALPLLRAEIASGDLVPLSRGELATGKGYYIAWPDTRPLSQEAERLKSALLGSG</sequence>
<dbReference type="InterPro" id="IPR036390">
    <property type="entry name" value="WH_DNA-bd_sf"/>
</dbReference>
<comment type="similarity">
    <text evidence="1">Belongs to the LysR transcriptional regulatory family.</text>
</comment>
<dbReference type="Gene3D" id="1.10.10.10">
    <property type="entry name" value="Winged helix-like DNA-binding domain superfamily/Winged helix DNA-binding domain"/>
    <property type="match status" value="1"/>
</dbReference>
<evidence type="ECO:0000256" key="2">
    <source>
        <dbReference type="ARBA" id="ARBA00023015"/>
    </source>
</evidence>
<protein>
    <submittedName>
        <fullName evidence="6">LysR family transcriptional regulator</fullName>
    </submittedName>
</protein>
<gene>
    <name evidence="6" type="ORF">M0H32_06585</name>
</gene>
<accession>A0ABT0GQW6</accession>
<evidence type="ECO:0000256" key="4">
    <source>
        <dbReference type="ARBA" id="ARBA00023163"/>
    </source>
</evidence>
<proteinExistence type="inferred from homology"/>
<evidence type="ECO:0000256" key="3">
    <source>
        <dbReference type="ARBA" id="ARBA00023125"/>
    </source>
</evidence>
<keyword evidence="3" id="KW-0238">DNA-binding</keyword>
<dbReference type="InterPro" id="IPR036388">
    <property type="entry name" value="WH-like_DNA-bd_sf"/>
</dbReference>
<dbReference type="SUPFAM" id="SSF46785">
    <property type="entry name" value="Winged helix' DNA-binding domain"/>
    <property type="match status" value="1"/>
</dbReference>
<dbReference type="Pfam" id="PF03466">
    <property type="entry name" value="LysR_substrate"/>
    <property type="match status" value="1"/>
</dbReference>
<reference evidence="6" key="1">
    <citation type="submission" date="2022-04" db="EMBL/GenBank/DDBJ databases">
        <title>Roseibium sp. CAU 1639 isolated from mud.</title>
        <authorList>
            <person name="Kim W."/>
        </authorList>
    </citation>
    <scope>NUCLEOTIDE SEQUENCE</scope>
    <source>
        <strain evidence="6">CAU 1639</strain>
    </source>
</reference>
<dbReference type="Gene3D" id="3.40.190.10">
    <property type="entry name" value="Periplasmic binding protein-like II"/>
    <property type="match status" value="2"/>
</dbReference>
<dbReference type="InterPro" id="IPR000847">
    <property type="entry name" value="LysR_HTH_N"/>
</dbReference>
<dbReference type="PANTHER" id="PTHR30537:SF5">
    <property type="entry name" value="HTH-TYPE TRANSCRIPTIONAL ACTIVATOR TTDR-RELATED"/>
    <property type="match status" value="1"/>
</dbReference>
<organism evidence="6 7">
    <name type="scientific">Roseibium sediminicola</name>
    <dbReference type="NCBI Taxonomy" id="2933272"/>
    <lineage>
        <taxon>Bacteria</taxon>
        <taxon>Pseudomonadati</taxon>
        <taxon>Pseudomonadota</taxon>
        <taxon>Alphaproteobacteria</taxon>
        <taxon>Hyphomicrobiales</taxon>
        <taxon>Stappiaceae</taxon>
        <taxon>Roseibium</taxon>
    </lineage>
</organism>
<dbReference type="RefSeq" id="WP_248152399.1">
    <property type="nucleotide sequence ID" value="NZ_JALNMJ010000003.1"/>
</dbReference>
<dbReference type="Pfam" id="PF00126">
    <property type="entry name" value="HTH_1"/>
    <property type="match status" value="1"/>
</dbReference>
<dbReference type="Proteomes" id="UP001431221">
    <property type="component" value="Unassembled WGS sequence"/>
</dbReference>
<evidence type="ECO:0000259" key="5">
    <source>
        <dbReference type="PROSITE" id="PS50931"/>
    </source>
</evidence>
<evidence type="ECO:0000313" key="7">
    <source>
        <dbReference type="Proteomes" id="UP001431221"/>
    </source>
</evidence>
<dbReference type="PRINTS" id="PR00039">
    <property type="entry name" value="HTHLYSR"/>
</dbReference>
<name>A0ABT0GQW6_9HYPH</name>
<dbReference type="InterPro" id="IPR058163">
    <property type="entry name" value="LysR-type_TF_proteobact-type"/>
</dbReference>
<dbReference type="SUPFAM" id="SSF53850">
    <property type="entry name" value="Periplasmic binding protein-like II"/>
    <property type="match status" value="1"/>
</dbReference>
<evidence type="ECO:0000313" key="6">
    <source>
        <dbReference type="EMBL" id="MCK7611819.1"/>
    </source>
</evidence>
<dbReference type="EMBL" id="JALNMJ010000003">
    <property type="protein sequence ID" value="MCK7611819.1"/>
    <property type="molecule type" value="Genomic_DNA"/>
</dbReference>
<dbReference type="InterPro" id="IPR005119">
    <property type="entry name" value="LysR_subst-bd"/>
</dbReference>